<feature type="compositionally biased region" description="Polar residues" evidence="5">
    <location>
        <begin position="1345"/>
        <end position="1360"/>
    </location>
</feature>
<dbReference type="GO" id="GO:0016020">
    <property type="term" value="C:membrane"/>
    <property type="evidence" value="ECO:0007669"/>
    <property type="project" value="InterPro"/>
</dbReference>
<dbReference type="Pfam" id="PF03160">
    <property type="entry name" value="Calx-beta"/>
    <property type="match status" value="2"/>
</dbReference>
<feature type="region of interest" description="Disordered" evidence="5">
    <location>
        <begin position="95"/>
        <end position="138"/>
    </location>
</feature>
<feature type="compositionally biased region" description="Polar residues" evidence="5">
    <location>
        <begin position="104"/>
        <end position="114"/>
    </location>
</feature>
<feature type="compositionally biased region" description="Basic and acidic residues" evidence="5">
    <location>
        <begin position="119"/>
        <end position="138"/>
    </location>
</feature>
<keyword evidence="1" id="KW-0732">Signal</keyword>
<feature type="compositionally biased region" description="Polar residues" evidence="5">
    <location>
        <begin position="1316"/>
        <end position="1325"/>
    </location>
</feature>
<keyword evidence="4" id="KW-0406">Ion transport</keyword>
<feature type="compositionally biased region" description="Low complexity" evidence="5">
    <location>
        <begin position="1233"/>
        <end position="1242"/>
    </location>
</feature>
<dbReference type="GO" id="GO:0007154">
    <property type="term" value="P:cell communication"/>
    <property type="evidence" value="ECO:0007669"/>
    <property type="project" value="InterPro"/>
</dbReference>
<keyword evidence="3" id="KW-0106">Calcium</keyword>
<dbReference type="GO" id="GO:0030001">
    <property type="term" value="P:metal ion transport"/>
    <property type="evidence" value="ECO:0007669"/>
    <property type="project" value="TreeGrafter"/>
</dbReference>
<organism evidence="7">
    <name type="scientific">Rhizochromulina marina</name>
    <dbReference type="NCBI Taxonomy" id="1034831"/>
    <lineage>
        <taxon>Eukaryota</taxon>
        <taxon>Sar</taxon>
        <taxon>Stramenopiles</taxon>
        <taxon>Ochrophyta</taxon>
        <taxon>Dictyochophyceae</taxon>
        <taxon>Rhizochromulinales</taxon>
        <taxon>Rhizochromulina</taxon>
    </lineage>
</organism>
<reference evidence="7" key="1">
    <citation type="submission" date="2021-01" db="EMBL/GenBank/DDBJ databases">
        <authorList>
            <person name="Corre E."/>
            <person name="Pelletier E."/>
            <person name="Niang G."/>
            <person name="Scheremetjew M."/>
            <person name="Finn R."/>
            <person name="Kale V."/>
            <person name="Holt S."/>
            <person name="Cochrane G."/>
            <person name="Meng A."/>
            <person name="Brown T."/>
            <person name="Cohen L."/>
        </authorList>
    </citation>
    <scope>NUCLEOTIDE SEQUENCE</scope>
    <source>
        <strain evidence="7">CCMP1243</strain>
    </source>
</reference>
<feature type="compositionally biased region" description="Low complexity" evidence="5">
    <location>
        <begin position="338"/>
        <end position="353"/>
    </location>
</feature>
<evidence type="ECO:0000256" key="2">
    <source>
        <dbReference type="ARBA" id="ARBA00022737"/>
    </source>
</evidence>
<dbReference type="PANTHER" id="PTHR11878">
    <property type="entry name" value="SODIUM/CALCIUM EXCHANGER"/>
    <property type="match status" value="1"/>
</dbReference>
<protein>
    <recommendedName>
        <fullName evidence="6">Calx-beta domain-containing protein</fullName>
    </recommendedName>
</protein>
<dbReference type="InterPro" id="IPR038081">
    <property type="entry name" value="CalX-like_sf"/>
</dbReference>
<feature type="compositionally biased region" description="Low complexity" evidence="5">
    <location>
        <begin position="819"/>
        <end position="835"/>
    </location>
</feature>
<dbReference type="PANTHER" id="PTHR11878:SF65">
    <property type="entry name" value="NA_CA-EXCHANGE PROTEIN, ISOFORM G"/>
    <property type="match status" value="1"/>
</dbReference>
<proteinExistence type="predicted"/>
<feature type="region of interest" description="Disordered" evidence="5">
    <location>
        <begin position="1"/>
        <end position="79"/>
    </location>
</feature>
<name>A0A7S2W6F8_9STRA</name>
<dbReference type="Gene3D" id="2.60.40.2030">
    <property type="match status" value="2"/>
</dbReference>
<evidence type="ECO:0000256" key="4">
    <source>
        <dbReference type="ARBA" id="ARBA00023065"/>
    </source>
</evidence>
<gene>
    <name evidence="7" type="ORF">RMAR1173_LOCUS4230</name>
</gene>
<accession>A0A7S2W6F8</accession>
<sequence length="1564" mass="167848">MAASRGFFSKPVPQDDAQDAMQGGLESASAGKRQFKRLQQGVAPARSSPSPTPPGASNDRSRRGQYFGDKSGDSPNAATREAEVLTKRLQDIMTLSQKPRDESLTGQGAATQIGSFAENVKRRDGRGLPRDRGRESTRELLLPEEDSDVVQSKRNDIVLRPRDNLGRSLSLTRRGDEFWKSHWPRKVKDSVYDTLQGFTDQGMRRTDSRSSFDFSFASDSYWVRIVETDGLARLNVDRRGDADYTLILRFCALPLYLMEDDEQEGIRAGWSEADFMRRLLVDEDADPETAMHALSSEGVVRLLEGETQASFDIPLSGVLAATPDDRTYFAIVLLPSPTSTPSAAQPSPPASLAGQNPTRASVESVSSGLPTPSTKAGAYSSCLPCSIVEVVPDKSRFGPFGEVITDVGEGAAAAIGDRDAGGAAAVTGRSMPGEEDLDAAEPTTADAKMGMSKRVDSSEGWSPTGDAGYHFLEGLYFAQSAVIAKVTTDKRAIPRDHEVSLTLRRSREAAAASRNNLSVEVVSISGSAVPVHKTTPDDFGEYEPIHCLVSFSPGQVESLPIRIRITPAAVKEVSLEGAEDLFFFVGASPVYPKSVAKMAMADTPFAAIATITITGEKTESPEVVEELVSPGSPPQEAIGENTMSFRFDPTANPVQGGHRPQNTTHVTTSISFRAAQHRVDAAASSVRLTVHRTVTISHRRSSIASSTAGSGSLVVDVSDPNSSSFRNLTTAEREVAQAALAQTILVRFSTKSGSAEPTTDYVDAAGMLTFPPGETLLNVDVTILPDGGRRRREDKEFSVRLYAAQVEDVATARQKQKNKQAAAQAAAVNSAQRARSGGKSGKPPLKRGASSRSTNKRSLTRMGSSEGAGGVRRGKGGSAKAVVDGAKEVPPQVPDPANHKVVMGKRSETAVTISNSSYLSCDRGSEAPAVIQPPPSRIVAFSRDQELHVVSANLLDKSSKRDRATGYSILDVPIYCFDLEDLVTNNTTAVSRTGSKKDLKKQRPSLSRSMSFDAMGHGLPVVARFETVDGDAVGGVDFEPSHGAIVFHPGERQHTISVVILHRSQRRGPSFASDDGFKSFFLRVSQLVPKAQPGKKSKSSSGSQVSDLRPQYCRIDISNEVVKRVSTEFLVPPSSSSVPSGGASDRNKAVSPSRAAMIDDAMAERRRNLWQAHRSKVHVIRAEVAAALQALSPELFEETVSTVMELMEVFSQRSRRLTAAATAAAVAVSGSSVVGSPQSSAARDSWNEAGQDRRSSLGASEEKPVIEAVSPLVTRLLDLFGEFPPVLLQLIPVAAPGELPEPSELGVREQVLATMSRSAPKSANTPRLEHPSRRGGGGAGEQNKSRQTTGGRRSLWSSTPRAFKSKQENSFNDTSSAQAAAGANPASVSYGVPAHRRTVGVLLKTMRSAVRTGHWSQIRTFALYMNDWLRNLRVKQVEDVIIVNTEPADNGDLGIVFEYDMSIRAVYVQAWAPDRRGKAPSSLRRSGKIPLGAVLMSVDDLPTVGVKYADIAGAFRRIIQSTNSHCLCFWNSPVLLPPATAKATTIPSAGSRVRLPSAEEKAAR</sequence>
<evidence type="ECO:0000313" key="7">
    <source>
        <dbReference type="EMBL" id="CAD9670138.1"/>
    </source>
</evidence>
<dbReference type="InterPro" id="IPR003644">
    <property type="entry name" value="Calx_beta"/>
</dbReference>
<evidence type="ECO:0000256" key="3">
    <source>
        <dbReference type="ARBA" id="ARBA00022837"/>
    </source>
</evidence>
<feature type="region of interest" description="Disordered" evidence="5">
    <location>
        <begin position="1233"/>
        <end position="1262"/>
    </location>
</feature>
<dbReference type="InterPro" id="IPR051171">
    <property type="entry name" value="CaCA"/>
</dbReference>
<evidence type="ECO:0000256" key="1">
    <source>
        <dbReference type="ARBA" id="ARBA00022729"/>
    </source>
</evidence>
<feature type="domain" description="Calx-beta" evidence="6">
    <location>
        <begin position="715"/>
        <end position="808"/>
    </location>
</feature>
<evidence type="ECO:0000259" key="6">
    <source>
        <dbReference type="Pfam" id="PF03160"/>
    </source>
</evidence>
<feature type="region of interest" description="Disordered" evidence="5">
    <location>
        <begin position="1316"/>
        <end position="1378"/>
    </location>
</feature>
<evidence type="ECO:0000256" key="5">
    <source>
        <dbReference type="SAM" id="MobiDB-lite"/>
    </source>
</evidence>
<feature type="compositionally biased region" description="Basic and acidic residues" evidence="5">
    <location>
        <begin position="1250"/>
        <end position="1262"/>
    </location>
</feature>
<dbReference type="EMBL" id="HBHJ01006461">
    <property type="protein sequence ID" value="CAD9670138.1"/>
    <property type="molecule type" value="Transcribed_RNA"/>
</dbReference>
<feature type="compositionally biased region" description="Polar residues" evidence="5">
    <location>
        <begin position="354"/>
        <end position="374"/>
    </location>
</feature>
<feature type="region of interest" description="Disordered" evidence="5">
    <location>
        <begin position="1133"/>
        <end position="1152"/>
    </location>
</feature>
<feature type="region of interest" description="Disordered" evidence="5">
    <location>
        <begin position="813"/>
        <end position="899"/>
    </location>
</feature>
<dbReference type="SUPFAM" id="SSF141072">
    <property type="entry name" value="CalX-like"/>
    <property type="match status" value="2"/>
</dbReference>
<feature type="domain" description="Calx-beta" evidence="6">
    <location>
        <begin position="1021"/>
        <end position="1062"/>
    </location>
</feature>
<keyword evidence="4" id="KW-0813">Transport</keyword>
<keyword evidence="2" id="KW-0677">Repeat</keyword>
<feature type="region of interest" description="Disordered" evidence="5">
    <location>
        <begin position="338"/>
        <end position="376"/>
    </location>
</feature>